<name>A0A835Y191_9CHLO</name>
<feature type="compositionally biased region" description="Polar residues" evidence="9">
    <location>
        <begin position="1009"/>
        <end position="1020"/>
    </location>
</feature>
<dbReference type="FunFam" id="3.30.70.1230:FF:000057">
    <property type="entry name" value="Guanylate cyclase"/>
    <property type="match status" value="1"/>
</dbReference>
<feature type="compositionally biased region" description="Pro residues" evidence="9">
    <location>
        <begin position="846"/>
        <end position="858"/>
    </location>
</feature>
<feature type="compositionally biased region" description="Low complexity" evidence="9">
    <location>
        <begin position="619"/>
        <end position="628"/>
    </location>
</feature>
<evidence type="ECO:0000256" key="4">
    <source>
        <dbReference type="ARBA" id="ARBA00022989"/>
    </source>
</evidence>
<feature type="region of interest" description="Disordered" evidence="9">
    <location>
        <begin position="102"/>
        <end position="339"/>
    </location>
</feature>
<comment type="subcellular location">
    <subcellularLocation>
        <location evidence="1">Membrane</location>
    </subcellularLocation>
</comment>
<dbReference type="CDD" id="cd07302">
    <property type="entry name" value="CHD"/>
    <property type="match status" value="1"/>
</dbReference>
<evidence type="ECO:0000256" key="5">
    <source>
        <dbReference type="ARBA" id="ARBA00023136"/>
    </source>
</evidence>
<feature type="compositionally biased region" description="Low complexity" evidence="9">
    <location>
        <begin position="199"/>
        <end position="210"/>
    </location>
</feature>
<feature type="compositionally biased region" description="Low complexity" evidence="9">
    <location>
        <begin position="2137"/>
        <end position="2149"/>
    </location>
</feature>
<dbReference type="OrthoDB" id="549517at2759"/>
<feature type="region of interest" description="Disordered" evidence="9">
    <location>
        <begin position="537"/>
        <end position="628"/>
    </location>
</feature>
<evidence type="ECO:0000256" key="7">
    <source>
        <dbReference type="RuleBase" id="RU000405"/>
    </source>
</evidence>
<feature type="compositionally biased region" description="Acidic residues" evidence="9">
    <location>
        <begin position="2415"/>
        <end position="2439"/>
    </location>
</feature>
<dbReference type="Pfam" id="PF00211">
    <property type="entry name" value="Guanylate_cyc"/>
    <property type="match status" value="1"/>
</dbReference>
<dbReference type="PROSITE" id="PS50125">
    <property type="entry name" value="GUANYLATE_CYCLASE_2"/>
    <property type="match status" value="1"/>
</dbReference>
<feature type="compositionally biased region" description="Low complexity" evidence="9">
    <location>
        <begin position="2186"/>
        <end position="2226"/>
    </location>
</feature>
<feature type="compositionally biased region" description="Pro residues" evidence="9">
    <location>
        <begin position="1192"/>
        <end position="1220"/>
    </location>
</feature>
<dbReference type="GO" id="GO:0004016">
    <property type="term" value="F:adenylate cyclase activity"/>
    <property type="evidence" value="ECO:0007669"/>
    <property type="project" value="TreeGrafter"/>
</dbReference>
<feature type="compositionally biased region" description="Polar residues" evidence="9">
    <location>
        <begin position="1895"/>
        <end position="1908"/>
    </location>
</feature>
<feature type="compositionally biased region" description="Low complexity" evidence="9">
    <location>
        <begin position="2033"/>
        <end position="2070"/>
    </location>
</feature>
<feature type="compositionally biased region" description="Polar residues" evidence="9">
    <location>
        <begin position="298"/>
        <end position="326"/>
    </location>
</feature>
<keyword evidence="3" id="KW-0547">Nucleotide-binding</keyword>
<feature type="region of interest" description="Disordered" evidence="9">
    <location>
        <begin position="384"/>
        <end position="403"/>
    </location>
</feature>
<evidence type="ECO:0000256" key="6">
    <source>
        <dbReference type="ARBA" id="ARBA00023239"/>
    </source>
</evidence>
<feature type="region of interest" description="Disordered" evidence="9">
    <location>
        <begin position="2033"/>
        <end position="2319"/>
    </location>
</feature>
<feature type="compositionally biased region" description="Basic and acidic residues" evidence="9">
    <location>
        <begin position="1397"/>
        <end position="1406"/>
    </location>
</feature>
<keyword evidence="4" id="KW-1133">Transmembrane helix</keyword>
<sequence length="2815" mass="279885">MTAAEGGGGLREAKKLAKGCFARLKHALHGSKVKVKDQPSTGRSLAASEASVLLASAIAASPVVSAYGQLVSASRTEKDEEVQRLKDLVSTLQAEVQALRRTQVAGTSAGTLQPTSSADQQRDRPSPATSIVTAASWARHSNQVSQPGMLPSTQSPPDVSGYGSQTESPRPRPLQLTLGPLSAAPNSPRLVTGSPRQVPASPRLASPLAPQRTSSGIPPEPSPLMPQPSQSGLGASASEGADPLQSSAQEAALESSPSEQISPKGPASAPLPTGSEAETPDGGAGRGLTLQVPRPPGSTHSLPASASAANRGTPGSRTTREQSFQRPSHGPGTPVGAAPGETLLAQASSSSSPVALLLLGAPPGTVLPGPPMLRVPTVKVGSWIDAGERSSRRSPRPSPGRGGVAASAALLLAASGSGLAWGLGAGGGGGAGAGAGPEGAPARAAMAAALTAGRGPFTPVWLNGAALDQLCMEAPEDYDDVLQHFCKRDPALRVLLKELGRQMLSATLEGGGAALPPPMTHLVPGASDFLRPRLQAMAQQVQSVQRPQPAQSPPTPGSLQGSPSLMALEEGHVGLGHGPLGASGGGSDCFPQPPTGLFAPPPGFGVANGVAPGPGAGEQAGAAGEAAAAGDQQGGVDALVSESGLATLGGAGLLAAEAEAEVQPESLEPGASPREPPTEGAAEASAEGAAEAPTGTAAEALAEAVQAETSAPAEGPGTVGSPPAAESSTGPEREGPGGGVPAGSPSGSTSGRGHGGGDGSGGGQFIPGPAPGPSFQPFAPGGSEGPGSNTPGAFDVALPLLPMLPGFEASGLAPRQNGGGSLPPMAPFAPPAGASSMFGMALPPMAPVVEPPPAPLQPPSDAGDASDATQGGGPSAVHYGFSVLRLTPVLVKVPVRHPPPGWPGTDIGAASDSAAAVAAAAAAATGGSIPPSRTTSAVRVLAPVHDGAGASPAHASGGHASGTLMSTADLASLPADLEPTFGGGAHGPEDLSRPSRGRGDGEHDPDRTSAASTQRTSAQDRSSRGSAASPRPSLGAAAAGSGRAGSGRLVPGRAGSGTGAAGVFAGAFAAGGGNGSLGRVGSNAHVHAHAHAPPTVYVEQPGLLVEHVAADRSGTSVPELFERLQRDCSILSCVAAIITVFDLEEGHVLHQNALSVDYMGYHRYPPPAKPAFPTDRLALRPSLLTGIHSSPGLPPPPPPPPAPSRPPLLLPPSLAVPPSTPAATTLEGTVPSAAAPQPVNPPPSQASASLPPGWAHDRCDSGRSIGGAISYGGASTTAARASPSVLERLFELDPYKLPEIREAVMEGQHWTGIVKVPPNLLSDLEEDGGLAWGTEPGGYEAGPGPGPGAQAGPGMGLGGPDSFGRIEGSFGRDGSVVMGEAGPVLDGAELADRLSRVGDAGPRTEDGTGAGGAGAASAGAGAGGQFGRDASCNGAGGSVRAGAVRLDGRPPKSPLQASGDSGSLRYPMGHRSRLSLASPMGTSGCGTEAPGPLPVPQIYPSMYPSMVPHPHAPGQAQPGPVPGSAFADALGFAPSFAPSGDGLYPLLSGTATSATTIGNVSYGTSVGTSIAELGSRPTVGSILANGHPAGVSNAPYMYGNAVYGVTDSPDANTEAEGNASANQYPILTSVNSVGLPLAPGGATGSFGEGFVEAPTVSGGVIGSHAIAGAGGGGGFDSEGSDADGGSGRQWAYDRASAPIGPMAARALRARGNEGLSTLPTHDENSMEGEQASEPGAAQPRRRISTAGAGGAASAAFGSGGGGGGGAGSASGMRSGGGSAGGSGTRAHRVSYADGLGNRESPSASGLGRWGVGSNSHKVLRVGSEGASSVLGGAAAAATKPKRVSRGGLDLQAMNTSAWALVGRDSAAPQPPRARGGPSRNIHGSVTPGAYPSGLGASSSGRTGSQPGSVTPGHGASGGPPHRRSMTGGQEIGFGESMGSHRGGSGAAGSFHADRSTPLPRVAFFAAAAVQRSVRQQRLRNARKKLSLSASTSMDGDTATSAASKVAAAQELLAAQRRLAQEKAQQEQAQAQAQVEAQAQAGEAAEGAEQAAGPGPAVEGGEAAEAEAAQPQPQPAPEPNPALGDDASGEQGAASPSAAAPDTGPTGHALSPPAVPWGKSASAPEPQISPNGSERSDAAGLGLGLALEGASVRMELSSSPRGPGGEPEAPSAEPEGSPKLPPPSPTCPDATGEPGAAEPGAEAGTEADAEGASASGPAEPGPGSDPAGPGPELPSLSITAEAPRQLSVLKRSSRSYKPAPTQPLTDPHAHPHAHSDGSARSLTHSPAAPRGNGTGTGTDDDPNSPFLPGPIAGLSRLSTPPRSAAATAAAAAAAIAAVDAANDAAAAAADDEGGPDGKPRARLSRMPATRIPTIKARAPGNGPPTLARAPIVRPFIGVPEALEAAPSEAEAAAAEAAEEEELSAVDEGSESDSGSGEDEGELSRWHEISARPFLDPVSRRECILLVQTDVTAKVETERRLAELVDAEHKILEQIFPRHVLEWMALDTARAAQGPACAFSLFNKRDCTPLATKHAAVTILFADIKGFTSMCKEVEPEVVMGFLNDLYNRFDSLLDVYGVYKVETIGDCYMVAGGLMRRDEEGFQSVQGPGAVDPLHATRVMSFAKAMLREAAKLRMPLTGEPLQIRVGIHSGPVMSGVVGTRMPRFCLFGDTVNTASRMESTAEVGCIHVSADTQGLLNKEYWQSTGGVEVKGKGLMETFVWLGNESESAPHMMYRGPVMGSIKGMRGFGSLAAAPKRSSTAPREDVPGAVRVAGLHPKRSSTAPREDGGPRLKGLVVKQASSRLSRATAVRQEKRK</sequence>
<dbReference type="GO" id="GO:0004383">
    <property type="term" value="F:guanylate cyclase activity"/>
    <property type="evidence" value="ECO:0007669"/>
    <property type="project" value="TreeGrafter"/>
</dbReference>
<feature type="compositionally biased region" description="Gly residues" evidence="9">
    <location>
        <begin position="1408"/>
        <end position="1424"/>
    </location>
</feature>
<feature type="region of interest" description="Disordered" evidence="9">
    <location>
        <begin position="2405"/>
        <end position="2443"/>
    </location>
</feature>
<evidence type="ECO:0000256" key="1">
    <source>
        <dbReference type="ARBA" id="ARBA00004370"/>
    </source>
</evidence>
<dbReference type="GO" id="GO:0005886">
    <property type="term" value="C:plasma membrane"/>
    <property type="evidence" value="ECO:0007669"/>
    <property type="project" value="TreeGrafter"/>
</dbReference>
<feature type="domain" description="Guanylate cyclase" evidence="10">
    <location>
        <begin position="2536"/>
        <end position="2678"/>
    </location>
</feature>
<dbReference type="Proteomes" id="UP000612055">
    <property type="component" value="Unassembled WGS sequence"/>
</dbReference>
<gene>
    <name evidence="11" type="ORF">HYH03_008518</name>
</gene>
<evidence type="ECO:0000256" key="9">
    <source>
        <dbReference type="SAM" id="MobiDB-lite"/>
    </source>
</evidence>
<accession>A0A835Y191</accession>
<feature type="region of interest" description="Disordered" evidence="9">
    <location>
        <begin position="1862"/>
        <end position="1953"/>
    </location>
</feature>
<evidence type="ECO:0000256" key="2">
    <source>
        <dbReference type="ARBA" id="ARBA00022692"/>
    </source>
</evidence>
<dbReference type="PANTHER" id="PTHR11920:SF335">
    <property type="entry name" value="GUANYLATE CYCLASE"/>
    <property type="match status" value="1"/>
</dbReference>
<keyword evidence="5" id="KW-0472">Membrane</keyword>
<keyword evidence="2" id="KW-0812">Transmembrane</keyword>
<feature type="compositionally biased region" description="Polar residues" evidence="9">
    <location>
        <begin position="104"/>
        <end position="119"/>
    </location>
</feature>
<protein>
    <recommendedName>
        <fullName evidence="10">Guanylate cyclase domain-containing protein</fullName>
    </recommendedName>
</protein>
<evidence type="ECO:0000259" key="10">
    <source>
        <dbReference type="PROSITE" id="PS50125"/>
    </source>
</evidence>
<feature type="region of interest" description="Disordered" evidence="9">
    <location>
        <begin position="1397"/>
        <end position="1424"/>
    </location>
</feature>
<feature type="compositionally biased region" description="Low complexity" evidence="9">
    <location>
        <begin position="678"/>
        <end position="708"/>
    </location>
</feature>
<feature type="region of interest" description="Disordered" evidence="9">
    <location>
        <begin position="1184"/>
        <end position="1261"/>
    </location>
</feature>
<feature type="compositionally biased region" description="Low complexity" evidence="9">
    <location>
        <begin position="1024"/>
        <end position="1049"/>
    </location>
</feature>
<feature type="compositionally biased region" description="Low complexity" evidence="9">
    <location>
        <begin position="2156"/>
        <end position="2177"/>
    </location>
</feature>
<proteinExistence type="inferred from homology"/>
<comment type="caution">
    <text evidence="11">The sequence shown here is derived from an EMBL/GenBank/DDBJ whole genome shotgun (WGS) entry which is preliminary data.</text>
</comment>
<feature type="region of interest" description="Disordered" evidence="9">
    <location>
        <begin position="2339"/>
        <end position="2362"/>
    </location>
</feature>
<evidence type="ECO:0000256" key="3">
    <source>
        <dbReference type="ARBA" id="ARBA00022741"/>
    </source>
</evidence>
<feature type="compositionally biased region" description="Low complexity" evidence="9">
    <location>
        <begin position="244"/>
        <end position="260"/>
    </location>
</feature>
<feature type="region of interest" description="Disordered" evidence="9">
    <location>
        <begin position="658"/>
        <end position="794"/>
    </location>
</feature>
<reference evidence="11" key="1">
    <citation type="journal article" date="2020" name="bioRxiv">
        <title>Comparative genomics of Chlamydomonas.</title>
        <authorList>
            <person name="Craig R.J."/>
            <person name="Hasan A.R."/>
            <person name="Ness R.W."/>
            <person name="Keightley P.D."/>
        </authorList>
    </citation>
    <scope>NUCLEOTIDE SEQUENCE</scope>
    <source>
        <strain evidence="11">CCAP 11/70</strain>
    </source>
</reference>
<dbReference type="SUPFAM" id="SSF55073">
    <property type="entry name" value="Nucleotide cyclase"/>
    <property type="match status" value="1"/>
</dbReference>
<feature type="compositionally biased region" description="Gly residues" evidence="9">
    <location>
        <begin position="1757"/>
        <end position="1783"/>
    </location>
</feature>
<feature type="compositionally biased region" description="Pro residues" evidence="9">
    <location>
        <begin position="591"/>
        <end position="603"/>
    </location>
</feature>
<feature type="compositionally biased region" description="Low complexity" evidence="9">
    <location>
        <begin position="2405"/>
        <end position="2414"/>
    </location>
</feature>
<dbReference type="GO" id="GO:0035556">
    <property type="term" value="P:intracellular signal transduction"/>
    <property type="evidence" value="ECO:0007669"/>
    <property type="project" value="InterPro"/>
</dbReference>
<feature type="coiled-coil region" evidence="8">
    <location>
        <begin position="75"/>
        <end position="102"/>
    </location>
</feature>
<keyword evidence="8" id="KW-0175">Coiled coil</keyword>
<dbReference type="PANTHER" id="PTHR11920">
    <property type="entry name" value="GUANYLYL CYCLASE"/>
    <property type="match status" value="1"/>
</dbReference>
<comment type="similarity">
    <text evidence="7">Belongs to the adenylyl cyclase class-4/guanylyl cyclase family.</text>
</comment>
<dbReference type="EMBL" id="JAEHOE010000038">
    <property type="protein sequence ID" value="KAG2493387.1"/>
    <property type="molecule type" value="Genomic_DNA"/>
</dbReference>
<dbReference type="GO" id="GO:0001653">
    <property type="term" value="F:peptide receptor activity"/>
    <property type="evidence" value="ECO:0007669"/>
    <property type="project" value="TreeGrafter"/>
</dbReference>
<dbReference type="PROSITE" id="PS00452">
    <property type="entry name" value="GUANYLATE_CYCLASE_1"/>
    <property type="match status" value="1"/>
</dbReference>
<dbReference type="Gene3D" id="3.30.70.1230">
    <property type="entry name" value="Nucleotide cyclase"/>
    <property type="match status" value="1"/>
</dbReference>
<feature type="compositionally biased region" description="Gly residues" evidence="9">
    <location>
        <begin position="573"/>
        <end position="587"/>
    </location>
</feature>
<dbReference type="GO" id="GO:0007168">
    <property type="term" value="P:receptor guanylyl cyclase signaling pathway"/>
    <property type="evidence" value="ECO:0007669"/>
    <property type="project" value="TreeGrafter"/>
</dbReference>
<dbReference type="SMART" id="SM00044">
    <property type="entry name" value="CYCc"/>
    <property type="match status" value="1"/>
</dbReference>
<organism evidence="11 12">
    <name type="scientific">Edaphochlamys debaryana</name>
    <dbReference type="NCBI Taxonomy" id="47281"/>
    <lineage>
        <taxon>Eukaryota</taxon>
        <taxon>Viridiplantae</taxon>
        <taxon>Chlorophyta</taxon>
        <taxon>core chlorophytes</taxon>
        <taxon>Chlorophyceae</taxon>
        <taxon>CS clade</taxon>
        <taxon>Chlamydomonadales</taxon>
        <taxon>Chlamydomonadales incertae sedis</taxon>
        <taxon>Edaphochlamys</taxon>
    </lineage>
</organism>
<feature type="compositionally biased region" description="Gly residues" evidence="9">
    <location>
        <begin position="750"/>
        <end position="765"/>
    </location>
</feature>
<feature type="region of interest" description="Disordered" evidence="9">
    <location>
        <begin position="1714"/>
        <end position="1785"/>
    </location>
</feature>
<keyword evidence="12" id="KW-1185">Reference proteome</keyword>
<feature type="region of interest" description="Disordered" evidence="9">
    <location>
        <begin position="974"/>
        <end position="1051"/>
    </location>
</feature>
<dbReference type="InterPro" id="IPR018297">
    <property type="entry name" value="A/G_cyclase_CS"/>
</dbReference>
<feature type="region of interest" description="Disordered" evidence="9">
    <location>
        <begin position="1672"/>
        <end position="1691"/>
    </location>
</feature>
<dbReference type="InterPro" id="IPR029787">
    <property type="entry name" value="Nucleotide_cyclase"/>
</dbReference>
<feature type="region of interest" description="Disordered" evidence="9">
    <location>
        <begin position="846"/>
        <end position="874"/>
    </location>
</feature>
<feature type="region of interest" description="Disordered" evidence="9">
    <location>
        <begin position="1443"/>
        <end position="1468"/>
    </location>
</feature>
<dbReference type="InterPro" id="IPR050401">
    <property type="entry name" value="Cyclic_nucleotide_synthase"/>
</dbReference>
<feature type="region of interest" description="Disordered" evidence="9">
    <location>
        <begin position="2753"/>
        <end position="2815"/>
    </location>
</feature>
<evidence type="ECO:0000256" key="8">
    <source>
        <dbReference type="SAM" id="Coils"/>
    </source>
</evidence>
<evidence type="ECO:0000313" key="12">
    <source>
        <dbReference type="Proteomes" id="UP000612055"/>
    </source>
</evidence>
<feature type="compositionally biased region" description="Basic and acidic residues" evidence="9">
    <location>
        <begin position="987"/>
        <end position="1007"/>
    </location>
</feature>
<keyword evidence="6 7" id="KW-0456">Lyase</keyword>
<dbReference type="GO" id="GO:0000166">
    <property type="term" value="F:nucleotide binding"/>
    <property type="evidence" value="ECO:0007669"/>
    <property type="project" value="UniProtKB-KW"/>
</dbReference>
<feature type="compositionally biased region" description="Basic and acidic residues" evidence="9">
    <location>
        <begin position="2266"/>
        <end position="2276"/>
    </location>
</feature>
<dbReference type="InterPro" id="IPR001054">
    <property type="entry name" value="A/G_cyclase"/>
</dbReference>
<feature type="region of interest" description="Disordered" evidence="9">
    <location>
        <begin position="1337"/>
        <end position="1356"/>
    </location>
</feature>
<feature type="compositionally biased region" description="Polar residues" evidence="9">
    <location>
        <begin position="537"/>
        <end position="549"/>
    </location>
</feature>
<feature type="compositionally biased region" description="Gly residues" evidence="9">
    <location>
        <begin position="1672"/>
        <end position="1687"/>
    </location>
</feature>
<evidence type="ECO:0000313" key="11">
    <source>
        <dbReference type="EMBL" id="KAG2493387.1"/>
    </source>
</evidence>
<feature type="compositionally biased region" description="Polar residues" evidence="9">
    <location>
        <begin position="127"/>
        <end position="168"/>
    </location>
</feature>